<comment type="caution">
    <text evidence="14">The sequence shown here is derived from an EMBL/GenBank/DDBJ whole genome shotgun (WGS) entry which is preliminary data.</text>
</comment>
<dbReference type="InterPro" id="IPR000086">
    <property type="entry name" value="NUDIX_hydrolase_dom"/>
</dbReference>
<dbReference type="PROSITE" id="PS00893">
    <property type="entry name" value="NUDIX_BOX"/>
    <property type="match status" value="1"/>
</dbReference>
<evidence type="ECO:0000256" key="11">
    <source>
        <dbReference type="ARBA" id="ARBA00038905"/>
    </source>
</evidence>
<comment type="catalytic activity">
    <reaction evidence="10">
        <text>8-oxo-dGTP + H2O = 8-oxo-dGMP + diphosphate + H(+)</text>
        <dbReference type="Rhea" id="RHEA:31575"/>
        <dbReference type="ChEBI" id="CHEBI:15377"/>
        <dbReference type="ChEBI" id="CHEBI:15378"/>
        <dbReference type="ChEBI" id="CHEBI:33019"/>
        <dbReference type="ChEBI" id="CHEBI:63224"/>
        <dbReference type="ChEBI" id="CHEBI:77896"/>
        <dbReference type="EC" id="3.6.1.55"/>
    </reaction>
</comment>
<organism evidence="14 15">
    <name type="scientific">Brachybacterium epidermidis</name>
    <dbReference type="NCBI Taxonomy" id="2781983"/>
    <lineage>
        <taxon>Bacteria</taxon>
        <taxon>Bacillati</taxon>
        <taxon>Actinomycetota</taxon>
        <taxon>Actinomycetes</taxon>
        <taxon>Micrococcales</taxon>
        <taxon>Dermabacteraceae</taxon>
        <taxon>Brachybacterium</taxon>
    </lineage>
</organism>
<evidence type="ECO:0000259" key="13">
    <source>
        <dbReference type="PROSITE" id="PS51462"/>
    </source>
</evidence>
<evidence type="ECO:0000256" key="6">
    <source>
        <dbReference type="ARBA" id="ARBA00022763"/>
    </source>
</evidence>
<protein>
    <recommendedName>
        <fullName evidence="11">8-oxo-dGTP diphosphatase</fullName>
        <ecNumber evidence="11">3.6.1.55</ecNumber>
    </recommendedName>
</protein>
<proteinExistence type="inferred from homology"/>
<dbReference type="Gene3D" id="3.90.79.10">
    <property type="entry name" value="Nucleoside Triphosphate Pyrophosphohydrolase"/>
    <property type="match status" value="1"/>
</dbReference>
<accession>A0ABR9VYA5</accession>
<dbReference type="InterPro" id="IPR015797">
    <property type="entry name" value="NUDIX_hydrolase-like_dom_sf"/>
</dbReference>
<dbReference type="InterPro" id="IPR020476">
    <property type="entry name" value="Nudix_hydrolase"/>
</dbReference>
<evidence type="ECO:0000256" key="5">
    <source>
        <dbReference type="ARBA" id="ARBA00022723"/>
    </source>
</evidence>
<dbReference type="PANTHER" id="PTHR47707:SF1">
    <property type="entry name" value="NUDIX HYDROLASE FAMILY PROTEIN"/>
    <property type="match status" value="1"/>
</dbReference>
<dbReference type="SUPFAM" id="SSF55811">
    <property type="entry name" value="Nudix"/>
    <property type="match status" value="1"/>
</dbReference>
<evidence type="ECO:0000313" key="15">
    <source>
        <dbReference type="Proteomes" id="UP000644727"/>
    </source>
</evidence>
<evidence type="ECO:0000256" key="1">
    <source>
        <dbReference type="ARBA" id="ARBA00001946"/>
    </source>
</evidence>
<dbReference type="CDD" id="cd03425">
    <property type="entry name" value="NUDIX_MutT_NudA_like"/>
    <property type="match status" value="1"/>
</dbReference>
<evidence type="ECO:0000256" key="3">
    <source>
        <dbReference type="ARBA" id="ARBA00022457"/>
    </source>
</evidence>
<evidence type="ECO:0000256" key="2">
    <source>
        <dbReference type="ARBA" id="ARBA00005582"/>
    </source>
</evidence>
<keyword evidence="4" id="KW-0235">DNA replication</keyword>
<dbReference type="EMBL" id="JADEYR010000002">
    <property type="protein sequence ID" value="MBE9403164.1"/>
    <property type="molecule type" value="Genomic_DNA"/>
</dbReference>
<evidence type="ECO:0000256" key="10">
    <source>
        <dbReference type="ARBA" id="ARBA00035861"/>
    </source>
</evidence>
<keyword evidence="7 12" id="KW-0378">Hydrolase</keyword>
<evidence type="ECO:0000256" key="8">
    <source>
        <dbReference type="ARBA" id="ARBA00022842"/>
    </source>
</evidence>
<keyword evidence="8" id="KW-0460">Magnesium</keyword>
<keyword evidence="15" id="KW-1185">Reference proteome</keyword>
<sequence length="134" mass="14197">MSVVGAIIRRRDTVLVARRSPERSAGGLWEFPGGKVEPGESPQQALVREVHEELGVDIEVGALVDRSSVPLGPGGEVVIDLACYEAVLLGPDPTSSTDHDALRWVPLGALGELSWAPGDVPIIERMLARGARNG</sequence>
<reference evidence="14 15" key="1">
    <citation type="submission" date="2020-10" db="EMBL/GenBank/DDBJ databases">
        <title>Draft genome and description of Brachybacterium epidermidis sp nov.</title>
        <authorList>
            <person name="Boxberger M."/>
            <person name="La Scola B."/>
        </authorList>
    </citation>
    <scope>NUCLEOTIDE SEQUENCE [LARGE SCALE GENOMIC DNA]</scope>
    <source>
        <strain evidence="14 15">Marseille-Q2903</strain>
    </source>
</reference>
<dbReference type="PANTHER" id="PTHR47707">
    <property type="entry name" value="8-OXO-DGTP DIPHOSPHATASE"/>
    <property type="match status" value="1"/>
</dbReference>
<feature type="domain" description="Nudix hydrolase" evidence="13">
    <location>
        <begin position="1"/>
        <end position="128"/>
    </location>
</feature>
<evidence type="ECO:0000256" key="9">
    <source>
        <dbReference type="ARBA" id="ARBA00023204"/>
    </source>
</evidence>
<dbReference type="PRINTS" id="PR00502">
    <property type="entry name" value="NUDIXFAMILY"/>
</dbReference>
<evidence type="ECO:0000313" key="14">
    <source>
        <dbReference type="EMBL" id="MBE9403164.1"/>
    </source>
</evidence>
<dbReference type="PROSITE" id="PS51462">
    <property type="entry name" value="NUDIX"/>
    <property type="match status" value="1"/>
</dbReference>
<keyword evidence="6" id="KW-0227">DNA damage</keyword>
<evidence type="ECO:0000256" key="4">
    <source>
        <dbReference type="ARBA" id="ARBA00022705"/>
    </source>
</evidence>
<dbReference type="EC" id="3.6.1.55" evidence="11"/>
<keyword evidence="9" id="KW-0234">DNA repair</keyword>
<gene>
    <name evidence="14" type="ORF">IOE58_02775</name>
</gene>
<evidence type="ECO:0000256" key="12">
    <source>
        <dbReference type="RuleBase" id="RU003476"/>
    </source>
</evidence>
<dbReference type="Proteomes" id="UP000644727">
    <property type="component" value="Unassembled WGS sequence"/>
</dbReference>
<dbReference type="InterPro" id="IPR020084">
    <property type="entry name" value="NUDIX_hydrolase_CS"/>
</dbReference>
<name>A0ABR9VYA5_9MICO</name>
<evidence type="ECO:0000256" key="7">
    <source>
        <dbReference type="ARBA" id="ARBA00022801"/>
    </source>
</evidence>
<dbReference type="InterPro" id="IPR047127">
    <property type="entry name" value="MutT-like"/>
</dbReference>
<keyword evidence="3" id="KW-0515">Mutator protein</keyword>
<keyword evidence="5" id="KW-0479">Metal-binding</keyword>
<dbReference type="Pfam" id="PF00293">
    <property type="entry name" value="NUDIX"/>
    <property type="match status" value="1"/>
</dbReference>
<comment type="similarity">
    <text evidence="2 12">Belongs to the Nudix hydrolase family.</text>
</comment>
<comment type="cofactor">
    <cofactor evidence="1">
        <name>Mg(2+)</name>
        <dbReference type="ChEBI" id="CHEBI:18420"/>
    </cofactor>
</comment>
<dbReference type="RefSeq" id="WP_193864933.1">
    <property type="nucleotide sequence ID" value="NZ_JADEYR010000002.1"/>
</dbReference>